<feature type="domain" description="RNA polymerase Rpb7-like N-terminal" evidence="8">
    <location>
        <begin position="32"/>
        <end position="87"/>
    </location>
</feature>
<dbReference type="HOGENOM" id="CLU_073901_1_1_1"/>
<evidence type="ECO:0000256" key="2">
    <source>
        <dbReference type="ARBA" id="ARBA00009307"/>
    </source>
</evidence>
<dbReference type="AlphaFoldDB" id="T1K066"/>
<dbReference type="PANTHER" id="PTHR12709:SF1">
    <property type="entry name" value="DNA-DIRECTED RNA POLYMERASE III SUBUNIT RPC8"/>
    <property type="match status" value="1"/>
</dbReference>
<dbReference type="SUPFAM" id="SSF88798">
    <property type="entry name" value="N-terminal, heterodimerisation domain of RBP7 (RpoE)"/>
    <property type="match status" value="1"/>
</dbReference>
<dbReference type="InterPro" id="IPR005576">
    <property type="entry name" value="Rpb7-like_N"/>
</dbReference>
<keyword evidence="3" id="KW-0240">DNA-directed RNA polymerase</keyword>
<dbReference type="Proteomes" id="UP000015104">
    <property type="component" value="Unassembled WGS sequence"/>
</dbReference>
<accession>T1K066</accession>
<dbReference type="Pfam" id="PF08292">
    <property type="entry name" value="RNA_pol_Rbc25"/>
    <property type="match status" value="1"/>
</dbReference>
<comment type="similarity">
    <text evidence="2">Belongs to the eukaryotic RPB7/RPC8 RNA polymerase subunit family.</text>
</comment>
<dbReference type="SUPFAM" id="SSF50249">
    <property type="entry name" value="Nucleic acid-binding proteins"/>
    <property type="match status" value="1"/>
</dbReference>
<dbReference type="FunFam" id="3.30.1490.120:FF:000002">
    <property type="entry name" value="DNA-directed RNA polymerase III subunit RPC8"/>
    <property type="match status" value="1"/>
</dbReference>
<dbReference type="Gene3D" id="3.30.1490.120">
    <property type="entry name" value="RNA polymerase Rpb7-like, N-terminal domain"/>
    <property type="match status" value="1"/>
</dbReference>
<evidence type="ECO:0000256" key="5">
    <source>
        <dbReference type="ARBA" id="ARBA00023242"/>
    </source>
</evidence>
<dbReference type="InterPro" id="IPR012340">
    <property type="entry name" value="NA-bd_OB-fold"/>
</dbReference>
<dbReference type="FunFam" id="2.40.50.140:FF:000221">
    <property type="entry name" value="DNA-directed RNA polymerase III subunit"/>
    <property type="match status" value="1"/>
</dbReference>
<evidence type="ECO:0000313" key="10">
    <source>
        <dbReference type="EnsemblMetazoa" id="tetur03g06610.1"/>
    </source>
</evidence>
<dbReference type="GO" id="GO:0006384">
    <property type="term" value="P:transcription initiation at RNA polymerase III promoter"/>
    <property type="evidence" value="ECO:0007669"/>
    <property type="project" value="TreeGrafter"/>
</dbReference>
<evidence type="ECO:0000256" key="6">
    <source>
        <dbReference type="ARBA" id="ARBA00077605"/>
    </source>
</evidence>
<feature type="region of interest" description="Disordered" evidence="7">
    <location>
        <begin position="181"/>
        <end position="207"/>
    </location>
</feature>
<evidence type="ECO:0000256" key="3">
    <source>
        <dbReference type="ARBA" id="ARBA00022478"/>
    </source>
</evidence>
<name>T1K066_TETUR</name>
<dbReference type="GO" id="GO:0005666">
    <property type="term" value="C:RNA polymerase III complex"/>
    <property type="evidence" value="ECO:0007669"/>
    <property type="project" value="UniProtKB-ARBA"/>
</dbReference>
<evidence type="ECO:0000256" key="4">
    <source>
        <dbReference type="ARBA" id="ARBA00023163"/>
    </source>
</evidence>
<comment type="subcellular location">
    <subcellularLocation>
        <location evidence="1">Nucleus</location>
    </subcellularLocation>
</comment>
<feature type="domain" description="RNA polymerase III subunit Rpc25" evidence="9">
    <location>
        <begin position="107"/>
        <end position="233"/>
    </location>
</feature>
<dbReference type="InterPro" id="IPR036898">
    <property type="entry name" value="RNA_pol_Rpb7-like_N_sf"/>
</dbReference>
<dbReference type="eggNOG" id="KOG3297">
    <property type="taxonomic scope" value="Eukaryota"/>
</dbReference>
<reference evidence="10" key="2">
    <citation type="submission" date="2015-06" db="UniProtKB">
        <authorList>
            <consortium name="EnsemblMetazoa"/>
        </authorList>
    </citation>
    <scope>IDENTIFICATION</scope>
</reference>
<dbReference type="Gene3D" id="2.40.50.140">
    <property type="entry name" value="Nucleic acid-binding proteins"/>
    <property type="match status" value="1"/>
</dbReference>
<evidence type="ECO:0000313" key="11">
    <source>
        <dbReference type="Proteomes" id="UP000015104"/>
    </source>
</evidence>
<evidence type="ECO:0000259" key="8">
    <source>
        <dbReference type="Pfam" id="PF03876"/>
    </source>
</evidence>
<dbReference type="InterPro" id="IPR013238">
    <property type="entry name" value="RNA_pol_III_Rbc25"/>
</dbReference>
<keyword evidence="4" id="KW-0804">Transcription</keyword>
<evidence type="ECO:0000256" key="1">
    <source>
        <dbReference type="ARBA" id="ARBA00004123"/>
    </source>
</evidence>
<dbReference type="EnsemblMetazoa" id="tetur03g06610.1">
    <property type="protein sequence ID" value="tetur03g06610.1"/>
    <property type="gene ID" value="tetur03g06610"/>
</dbReference>
<proteinExistence type="inferred from homology"/>
<evidence type="ECO:0000259" key="9">
    <source>
        <dbReference type="Pfam" id="PF08292"/>
    </source>
</evidence>
<protein>
    <recommendedName>
        <fullName evidence="6">RNA polymerase III subunit C25</fullName>
    </recommendedName>
</protein>
<feature type="compositionally biased region" description="Polar residues" evidence="7">
    <location>
        <begin position="182"/>
        <end position="201"/>
    </location>
</feature>
<dbReference type="EMBL" id="CAEY01001133">
    <property type="status" value="NOT_ANNOTATED_CDS"/>
    <property type="molecule type" value="Genomic_DNA"/>
</dbReference>
<dbReference type="Pfam" id="PF03876">
    <property type="entry name" value="SHS2_Rpb7-N"/>
    <property type="match status" value="1"/>
</dbReference>
<dbReference type="CDD" id="cd04330">
    <property type="entry name" value="RNAP_III_Rpc25_N"/>
    <property type="match status" value="1"/>
</dbReference>
<dbReference type="PANTHER" id="PTHR12709">
    <property type="entry name" value="DNA-DIRECTED RNA POLYMERASE II, III"/>
    <property type="match status" value="1"/>
</dbReference>
<evidence type="ECO:0000256" key="7">
    <source>
        <dbReference type="SAM" id="MobiDB-lite"/>
    </source>
</evidence>
<reference evidence="11" key="1">
    <citation type="submission" date="2011-08" db="EMBL/GenBank/DDBJ databases">
        <authorList>
            <person name="Rombauts S."/>
        </authorList>
    </citation>
    <scope>NUCLEOTIDE SEQUENCE</scope>
    <source>
        <strain evidence="11">London</strain>
    </source>
</reference>
<keyword evidence="5" id="KW-0539">Nucleus</keyword>
<dbReference type="STRING" id="32264.T1K066"/>
<dbReference type="InterPro" id="IPR045113">
    <property type="entry name" value="Rpb7-like"/>
</dbReference>
<sequence length="234" mass="26540">MLNIAIYESNMAAAQDGALMLSSKMFQLIELKDTIRVPASFFNIPLDQAIADQLNRKMANRVIIDVGLGITLFDILSVNESFIYQGDSGTHTKVHFRFLVFRPFIGEVLVGKLRSCSREGVHVSLGFFDDIIIPPYCLPEPSRFDEKEQVWIWEYDNCGEKSNLFMDIGETVRFKVKEEVFTDTSPPGPTSTNQDIYQPSGSVDKPATERQRRIPYLIKGSFEESGLGLVSWWK</sequence>
<keyword evidence="11" id="KW-1185">Reference proteome</keyword>
<organism evidence="10 11">
    <name type="scientific">Tetranychus urticae</name>
    <name type="common">Two-spotted spider mite</name>
    <dbReference type="NCBI Taxonomy" id="32264"/>
    <lineage>
        <taxon>Eukaryota</taxon>
        <taxon>Metazoa</taxon>
        <taxon>Ecdysozoa</taxon>
        <taxon>Arthropoda</taxon>
        <taxon>Chelicerata</taxon>
        <taxon>Arachnida</taxon>
        <taxon>Acari</taxon>
        <taxon>Acariformes</taxon>
        <taxon>Trombidiformes</taxon>
        <taxon>Prostigmata</taxon>
        <taxon>Eleutherengona</taxon>
        <taxon>Raphignathae</taxon>
        <taxon>Tetranychoidea</taxon>
        <taxon>Tetranychidae</taxon>
        <taxon>Tetranychus</taxon>
    </lineage>
</organism>